<dbReference type="Proteomes" id="UP000823638">
    <property type="component" value="Unassembled WGS sequence"/>
</dbReference>
<evidence type="ECO:0000313" key="3">
    <source>
        <dbReference type="Proteomes" id="UP000823638"/>
    </source>
</evidence>
<reference evidence="2" key="2">
    <citation type="journal article" date="2021" name="PeerJ">
        <title>Extensive microbial diversity within the chicken gut microbiome revealed by metagenomics and culture.</title>
        <authorList>
            <person name="Gilroy R."/>
            <person name="Ravi A."/>
            <person name="Getino M."/>
            <person name="Pursley I."/>
            <person name="Horton D.L."/>
            <person name="Alikhan N.F."/>
            <person name="Baker D."/>
            <person name="Gharbi K."/>
            <person name="Hall N."/>
            <person name="Watson M."/>
            <person name="Adriaenssens E.M."/>
            <person name="Foster-Nyarko E."/>
            <person name="Jarju S."/>
            <person name="Secka A."/>
            <person name="Antonio M."/>
            <person name="Oren A."/>
            <person name="Chaudhuri R.R."/>
            <person name="La Ragione R."/>
            <person name="Hildebrand F."/>
            <person name="Pallen M.J."/>
        </authorList>
    </citation>
    <scope>NUCLEOTIDE SEQUENCE</scope>
    <source>
        <strain evidence="2">10532</strain>
    </source>
</reference>
<proteinExistence type="predicted"/>
<protein>
    <submittedName>
        <fullName evidence="2">Uncharacterized protein</fullName>
    </submittedName>
</protein>
<dbReference type="AlphaFoldDB" id="A0A9D9N2F9"/>
<gene>
    <name evidence="2" type="ORF">IAA81_07185</name>
</gene>
<organism evidence="2 3">
    <name type="scientific">Candidatus Gallitreponema excrementavium</name>
    <dbReference type="NCBI Taxonomy" id="2840840"/>
    <lineage>
        <taxon>Bacteria</taxon>
        <taxon>Pseudomonadati</taxon>
        <taxon>Spirochaetota</taxon>
        <taxon>Spirochaetia</taxon>
        <taxon>Spirochaetales</taxon>
        <taxon>Candidatus Gallitreponema</taxon>
    </lineage>
</organism>
<sequence length="505" mass="56701">MVKVFFSFLFLLFLLNPCCFCEVSLRLHNETEAKFSDGTFEKGSSFFRGVFTGGRLTGMIGGSLDLFKMQENPFPGITGDFPGVWGISAGFPFLSLVGGAVSSSGILSLANEPAPEFFSPFYQAYSVKYTRLLSLNKYSEGTSNLQAGVLSSFVFSPWKIRVQAGGGWRQKGKGVWTGGEFFASFPGGKKLKGGLIIAIRKKGLENDISKSRLYPQFPSSPYPFAFSYLAWENSSFSFRLSGSREFYLEDKDSGFIRLDYKFSPVKHLDFQGSLFYSLPGTRNLDGDFISTGKSAVFSVKAGTGSFSGGATAMARVKTPDKRWKKMPGLFRFQFRLKKITGNRELEFIYEIPEWEFYTVQQKSFNRPQKNLFSISFWDFYPVLSGLSINITGNGEFKIQDNSGSAVKRITGYFPGKVSKAYITSCIDMELNRYILAAVDLEGGWKTLYSKNIIFSDLVFEGRIEKKLRKAVFCVKLEAGTGLEKNLDKNIFKWNIHTNLTFDCKY</sequence>
<feature type="chain" id="PRO_5039205646" evidence="1">
    <location>
        <begin position="22"/>
        <end position="505"/>
    </location>
</feature>
<comment type="caution">
    <text evidence="2">The sequence shown here is derived from an EMBL/GenBank/DDBJ whole genome shotgun (WGS) entry which is preliminary data.</text>
</comment>
<keyword evidence="1" id="KW-0732">Signal</keyword>
<name>A0A9D9N2F9_9SPIR</name>
<accession>A0A9D9N2F9</accession>
<feature type="signal peptide" evidence="1">
    <location>
        <begin position="1"/>
        <end position="21"/>
    </location>
</feature>
<dbReference type="EMBL" id="JADIMM010000082">
    <property type="protein sequence ID" value="MBO8457996.1"/>
    <property type="molecule type" value="Genomic_DNA"/>
</dbReference>
<reference evidence="2" key="1">
    <citation type="submission" date="2020-10" db="EMBL/GenBank/DDBJ databases">
        <authorList>
            <person name="Gilroy R."/>
        </authorList>
    </citation>
    <scope>NUCLEOTIDE SEQUENCE</scope>
    <source>
        <strain evidence="2">10532</strain>
    </source>
</reference>
<evidence type="ECO:0000256" key="1">
    <source>
        <dbReference type="SAM" id="SignalP"/>
    </source>
</evidence>
<evidence type="ECO:0000313" key="2">
    <source>
        <dbReference type="EMBL" id="MBO8457996.1"/>
    </source>
</evidence>